<feature type="compositionally biased region" description="Polar residues" evidence="4">
    <location>
        <begin position="68"/>
        <end position="87"/>
    </location>
</feature>
<evidence type="ECO:0000256" key="2">
    <source>
        <dbReference type="ARBA" id="ARBA00023163"/>
    </source>
</evidence>
<dbReference type="CDD" id="cd12148">
    <property type="entry name" value="fungal_TF_MHR"/>
    <property type="match status" value="1"/>
</dbReference>
<dbReference type="VEuPathDB" id="FungiDB:Z518_05682"/>
<dbReference type="EMBL" id="KN847478">
    <property type="protein sequence ID" value="KIX04811.1"/>
    <property type="molecule type" value="Genomic_DNA"/>
</dbReference>
<accession>A0A0D2INV2</accession>
<keyword evidence="1" id="KW-0805">Transcription regulation</keyword>
<dbReference type="RefSeq" id="XP_013271947.1">
    <property type="nucleotide sequence ID" value="XM_013416493.1"/>
</dbReference>
<evidence type="ECO:0000256" key="3">
    <source>
        <dbReference type="ARBA" id="ARBA00023242"/>
    </source>
</evidence>
<evidence type="ECO:0000256" key="1">
    <source>
        <dbReference type="ARBA" id="ARBA00023015"/>
    </source>
</evidence>
<dbReference type="PANTHER" id="PTHR47840:SF1">
    <property type="entry name" value="ZN(II)2CYS6 TRANSCRIPTION FACTOR (EUROFUNG)"/>
    <property type="match status" value="1"/>
</dbReference>
<keyword evidence="6" id="KW-1185">Reference proteome</keyword>
<gene>
    <name evidence="5" type="ORF">Z518_05682</name>
</gene>
<evidence type="ECO:0000313" key="6">
    <source>
        <dbReference type="Proteomes" id="UP000053617"/>
    </source>
</evidence>
<dbReference type="HOGENOM" id="CLU_004804_2_3_1"/>
<dbReference type="GeneID" id="25293753"/>
<sequence>MTSSDSGLRARLQRVERLLDRLIEVDDTNESESLPNLGSGDGSVTAPIEGDHQPPLISLFDNAVFGRQEQSTPSEDPSPQRSTLSATNAKTEKLRLPLIALLPSQEDADLITASTNGWGLRQVVYAGDDPGHPIGDIRPFFDILSLSKASAVTIARFLLYLAICIQQLPPEFDAGKLHFSSPIETVLQKYLNSVTDLVTSKDDLVCSMEGLEVLLLQSLFYINDGNLRRAWLCGRRTMNMAQFMGLQKAYLRYMREQKGDEEKFKATMWLKVVIVDRYLAVLLGFPVGVGDDCFGDESYLRIPISGLIDLVVRRLSIIAGLIATRNQRELLTTYTHTLEIDEKLDQLARELPKSWCEIPVLCPGERTLEEANKYDLITHQMWYFQLTQLLHLPWMLRAFTDSRYEYSKLSCLNASREMIIRYLALRSMNNTQMHARVVDFATIIASVTIILIHVGSGSNIENQRDVGHRKHSDMELVNKVVESMRVVAQGSREFMARQGVEVVEALLSVGETGKDNGARGKLQLTIPFYGTIHITRNMIPVNATRDQQKADDPIDELLQSQYADAAAYDQISGVLGPGFGHHLSFDQANISDPSWFPPLEAWDLDNMAASTIGDSYSLWDINS</sequence>
<evidence type="ECO:0000256" key="4">
    <source>
        <dbReference type="SAM" id="MobiDB-lite"/>
    </source>
</evidence>
<reference evidence="5 6" key="1">
    <citation type="submission" date="2015-01" db="EMBL/GenBank/DDBJ databases">
        <title>The Genome Sequence of Rhinocladiella mackenzie CBS 650.93.</title>
        <authorList>
            <consortium name="The Broad Institute Genomics Platform"/>
            <person name="Cuomo C."/>
            <person name="de Hoog S."/>
            <person name="Gorbushina A."/>
            <person name="Stielow B."/>
            <person name="Teixiera M."/>
            <person name="Abouelleil A."/>
            <person name="Chapman S.B."/>
            <person name="Priest M."/>
            <person name="Young S.K."/>
            <person name="Wortman J."/>
            <person name="Nusbaum C."/>
            <person name="Birren B."/>
        </authorList>
    </citation>
    <scope>NUCLEOTIDE SEQUENCE [LARGE SCALE GENOMIC DNA]</scope>
    <source>
        <strain evidence="5 6">CBS 650.93</strain>
    </source>
</reference>
<evidence type="ECO:0000313" key="5">
    <source>
        <dbReference type="EMBL" id="KIX04811.1"/>
    </source>
</evidence>
<feature type="region of interest" description="Disordered" evidence="4">
    <location>
        <begin position="22"/>
        <end position="52"/>
    </location>
</feature>
<evidence type="ECO:0008006" key="7">
    <source>
        <dbReference type="Google" id="ProtNLM"/>
    </source>
</evidence>
<dbReference type="STRING" id="1442369.A0A0D2INV2"/>
<dbReference type="AlphaFoldDB" id="A0A0D2INV2"/>
<dbReference type="Proteomes" id="UP000053617">
    <property type="component" value="Unassembled WGS sequence"/>
</dbReference>
<keyword evidence="2" id="KW-0804">Transcription</keyword>
<feature type="region of interest" description="Disordered" evidence="4">
    <location>
        <begin position="67"/>
        <end position="87"/>
    </location>
</feature>
<name>A0A0D2INV2_9EURO</name>
<dbReference type="PANTHER" id="PTHR47840">
    <property type="entry name" value="ZN(II)2CYS6 TRANSCRIPTION FACTOR (EUROFUNG)-RELATED"/>
    <property type="match status" value="1"/>
</dbReference>
<proteinExistence type="predicted"/>
<protein>
    <recommendedName>
        <fullName evidence="7">Transcription factor domain-containing protein</fullName>
    </recommendedName>
</protein>
<keyword evidence="3" id="KW-0539">Nucleus</keyword>
<dbReference type="OrthoDB" id="5392779at2759"/>
<organism evidence="5 6">
    <name type="scientific">Rhinocladiella mackenziei CBS 650.93</name>
    <dbReference type="NCBI Taxonomy" id="1442369"/>
    <lineage>
        <taxon>Eukaryota</taxon>
        <taxon>Fungi</taxon>
        <taxon>Dikarya</taxon>
        <taxon>Ascomycota</taxon>
        <taxon>Pezizomycotina</taxon>
        <taxon>Eurotiomycetes</taxon>
        <taxon>Chaetothyriomycetidae</taxon>
        <taxon>Chaetothyriales</taxon>
        <taxon>Herpotrichiellaceae</taxon>
        <taxon>Rhinocladiella</taxon>
    </lineage>
</organism>